<dbReference type="Pfam" id="PF00795">
    <property type="entry name" value="CN_hydrolase"/>
    <property type="match status" value="1"/>
</dbReference>
<dbReference type="PROSITE" id="PS50263">
    <property type="entry name" value="CN_HYDROLASE"/>
    <property type="match status" value="1"/>
</dbReference>
<dbReference type="GO" id="GO:0016811">
    <property type="term" value="F:hydrolase activity, acting on carbon-nitrogen (but not peptide) bonds, in linear amides"/>
    <property type="evidence" value="ECO:0007669"/>
    <property type="project" value="InterPro"/>
</dbReference>
<organism evidence="3 4">
    <name type="scientific">Prototheca wickerhamii</name>
    <dbReference type="NCBI Taxonomy" id="3111"/>
    <lineage>
        <taxon>Eukaryota</taxon>
        <taxon>Viridiplantae</taxon>
        <taxon>Chlorophyta</taxon>
        <taxon>core chlorophytes</taxon>
        <taxon>Trebouxiophyceae</taxon>
        <taxon>Chlorellales</taxon>
        <taxon>Chlorellaceae</taxon>
        <taxon>Prototheca</taxon>
    </lineage>
</organism>
<dbReference type="AlphaFoldDB" id="A0AAD9IL53"/>
<proteinExistence type="predicted"/>
<dbReference type="PANTHER" id="PTHR23088:SF27">
    <property type="entry name" value="DEAMINATED GLUTATHIONE AMIDASE"/>
    <property type="match status" value="1"/>
</dbReference>
<dbReference type="EMBL" id="JASFZW010000002">
    <property type="protein sequence ID" value="KAK2079558.1"/>
    <property type="molecule type" value="Genomic_DNA"/>
</dbReference>
<dbReference type="Proteomes" id="UP001255856">
    <property type="component" value="Unassembled WGS sequence"/>
</dbReference>
<evidence type="ECO:0000256" key="1">
    <source>
        <dbReference type="ARBA" id="ARBA00022801"/>
    </source>
</evidence>
<dbReference type="Gene3D" id="3.60.110.10">
    <property type="entry name" value="Carbon-nitrogen hydrolase"/>
    <property type="match status" value="1"/>
</dbReference>
<dbReference type="SUPFAM" id="SSF56317">
    <property type="entry name" value="Carbon-nitrogen hydrolase"/>
    <property type="match status" value="1"/>
</dbReference>
<protein>
    <recommendedName>
        <fullName evidence="2">CN hydrolase domain-containing protein</fullName>
    </recommendedName>
</protein>
<name>A0AAD9IL53_PROWI</name>
<feature type="domain" description="CN hydrolase" evidence="2">
    <location>
        <begin position="19"/>
        <end position="270"/>
    </location>
</feature>
<keyword evidence="1" id="KW-0378">Hydrolase</keyword>
<dbReference type="CDD" id="cd07572">
    <property type="entry name" value="nit"/>
    <property type="match status" value="1"/>
</dbReference>
<dbReference type="PANTHER" id="PTHR23088">
    <property type="entry name" value="NITRILASE-RELATED"/>
    <property type="match status" value="1"/>
</dbReference>
<dbReference type="InterPro" id="IPR003010">
    <property type="entry name" value="C-N_Hydrolase"/>
</dbReference>
<comment type="caution">
    <text evidence="3">The sequence shown here is derived from an EMBL/GenBank/DDBJ whole genome shotgun (WGS) entry which is preliminary data.</text>
</comment>
<dbReference type="InterPro" id="IPR036526">
    <property type="entry name" value="C-N_Hydrolase_sf"/>
</dbReference>
<gene>
    <name evidence="3" type="ORF">QBZ16_001952</name>
</gene>
<evidence type="ECO:0000259" key="2">
    <source>
        <dbReference type="PROSITE" id="PS50263"/>
    </source>
</evidence>
<dbReference type="InterPro" id="IPR045254">
    <property type="entry name" value="Nit1/2_C-N_Hydrolase"/>
</dbReference>
<reference evidence="3" key="1">
    <citation type="submission" date="2021-01" db="EMBL/GenBank/DDBJ databases">
        <authorList>
            <person name="Eckstrom K.M.E."/>
        </authorList>
    </citation>
    <scope>NUCLEOTIDE SEQUENCE</scope>
    <source>
        <strain evidence="3">UVCC 0001</strain>
    </source>
</reference>
<evidence type="ECO:0000313" key="3">
    <source>
        <dbReference type="EMBL" id="KAK2079558.1"/>
    </source>
</evidence>
<accession>A0AAD9IL53</accession>
<evidence type="ECO:0000313" key="4">
    <source>
        <dbReference type="Proteomes" id="UP001255856"/>
    </source>
</evidence>
<keyword evidence="4" id="KW-1185">Reference proteome</keyword>
<sequence>MATARSNAGGEAVVAPRNAAVIAVAQMTSVGDTDANFATCQRLAEEAAAKGASMLCLPENFSFVGSHFTQSLAVAEPLDGPLMGRYQDLAARTGLWLSLGGFQESGPDPDHVYNAHVIVSDKGKIAAVYRKIHLFDVDIPDGPTLLESRFTAPGACMACCEAPAGRLGLSTCYDLRFPELYQRLVYDHGATILLMPSCFTVPTGEAHWEVLLRSRAIETQSYVIAAAQAGEHNEKRRSYGHSLVIDPWGRVVAKLADPQATGIALATIDMEELRSIRERMPVQMHRATGRSVLTSDAFQDCHAPP</sequence>